<evidence type="ECO:0000259" key="2">
    <source>
        <dbReference type="Pfam" id="PF07007"/>
    </source>
</evidence>
<dbReference type="Proteomes" id="UP000446658">
    <property type="component" value="Unassembled WGS sequence"/>
</dbReference>
<name>A0A844GES6_9NEIS</name>
<dbReference type="EMBL" id="WLYX01000001">
    <property type="protein sequence ID" value="MTD33045.1"/>
    <property type="molecule type" value="Genomic_DNA"/>
</dbReference>
<feature type="domain" description="Lysozyme inhibitor LprI-like N-terminal" evidence="2">
    <location>
        <begin position="8"/>
        <end position="47"/>
    </location>
</feature>
<dbReference type="InterPro" id="IPR009739">
    <property type="entry name" value="LprI-like_N"/>
</dbReference>
<gene>
    <name evidence="3" type="ORF">GKE73_07220</name>
</gene>
<proteinExistence type="predicted"/>
<accession>A0A844GES6</accession>
<evidence type="ECO:0000256" key="1">
    <source>
        <dbReference type="SAM" id="MobiDB-lite"/>
    </source>
</evidence>
<feature type="region of interest" description="Disordered" evidence="1">
    <location>
        <begin position="42"/>
        <end position="63"/>
    </location>
</feature>
<dbReference type="AlphaFoldDB" id="A0A844GES6"/>
<feature type="compositionally biased region" description="Basic residues" evidence="1">
    <location>
        <begin position="52"/>
        <end position="63"/>
    </location>
</feature>
<reference evidence="3 4" key="1">
    <citation type="submission" date="2019-11" db="EMBL/GenBank/DDBJ databases">
        <title>Draft genome sequence of Paludibacterium sp. dN18-1.</title>
        <authorList>
            <person name="Im W.-T."/>
        </authorList>
    </citation>
    <scope>NUCLEOTIDE SEQUENCE [LARGE SCALE GENOMIC DNA]</scope>
    <source>
        <strain evidence="4">dN 18-1</strain>
    </source>
</reference>
<keyword evidence="4" id="KW-1185">Reference proteome</keyword>
<evidence type="ECO:0000313" key="3">
    <source>
        <dbReference type="EMBL" id="MTD33045.1"/>
    </source>
</evidence>
<protein>
    <submittedName>
        <fullName evidence="3">DUF1311 domain-containing protein</fullName>
    </submittedName>
</protein>
<sequence length="63" mass="7251">MDDANGAINLVWQSASKERRAQLLAEQRIWLKQRDLECKLKASQTTDEGGARKSRRGWVVKPR</sequence>
<comment type="caution">
    <text evidence="3">The sequence shown here is derived from an EMBL/GenBank/DDBJ whole genome shotgun (WGS) entry which is preliminary data.</text>
</comment>
<dbReference type="Gene3D" id="1.20.1270.180">
    <property type="match status" value="1"/>
</dbReference>
<evidence type="ECO:0000313" key="4">
    <source>
        <dbReference type="Proteomes" id="UP000446658"/>
    </source>
</evidence>
<organism evidence="3 4">
    <name type="scientific">Paludibacterium denitrificans</name>
    <dbReference type="NCBI Taxonomy" id="2675226"/>
    <lineage>
        <taxon>Bacteria</taxon>
        <taxon>Pseudomonadati</taxon>
        <taxon>Pseudomonadota</taxon>
        <taxon>Betaproteobacteria</taxon>
        <taxon>Neisseriales</taxon>
        <taxon>Chromobacteriaceae</taxon>
        <taxon>Paludibacterium</taxon>
    </lineage>
</organism>
<dbReference type="Pfam" id="PF07007">
    <property type="entry name" value="LprI"/>
    <property type="match status" value="1"/>
</dbReference>